<protein>
    <recommendedName>
        <fullName evidence="3">Lipoprotein</fullName>
    </recommendedName>
</protein>
<dbReference type="EMBL" id="CP097562">
    <property type="protein sequence ID" value="USF23519.1"/>
    <property type="molecule type" value="Genomic_DNA"/>
</dbReference>
<evidence type="ECO:0000313" key="2">
    <source>
        <dbReference type="Proteomes" id="UP000017429"/>
    </source>
</evidence>
<name>A0AA97LRR4_9BACT</name>
<keyword evidence="2" id="KW-1185">Reference proteome</keyword>
<evidence type="ECO:0000313" key="1">
    <source>
        <dbReference type="EMBL" id="USF23519.1"/>
    </source>
</evidence>
<reference evidence="1" key="3">
    <citation type="submission" date="2022-06" db="EMBL/GenBank/DDBJ databases">
        <title>Resources to Facilitate Use of the Altered Schaedler Flora (ASF) Mouse Model to Study Microbiome Function.</title>
        <authorList>
            <person name="Proctor A."/>
            <person name="Parvinroo S."/>
            <person name="Richie T."/>
            <person name="Jia X."/>
            <person name="Lee S.T.M."/>
            <person name="Karp P.D."/>
            <person name="Paley S."/>
            <person name="Kostic A.D."/>
            <person name="Pierre J.F."/>
            <person name="Wannemuehler M.J."/>
            <person name="Phillips G.J."/>
        </authorList>
    </citation>
    <scope>NUCLEOTIDE SEQUENCE</scope>
    <source>
        <strain evidence="1">ASF457</strain>
    </source>
</reference>
<dbReference type="AlphaFoldDB" id="A0AA97LRR4"/>
<reference evidence="1" key="2">
    <citation type="submission" date="2022-05" db="EMBL/GenBank/DDBJ databases">
        <authorList>
            <person name="Proctor A.L."/>
            <person name="Phillips G.J."/>
            <person name="Wannemuehler M.J."/>
        </authorList>
    </citation>
    <scope>NUCLEOTIDE SEQUENCE</scope>
    <source>
        <strain evidence="1">ASF457</strain>
    </source>
</reference>
<sequence>MTVKIKADIETPMHLKAIRILTLIIFIIIASCSEETNQDNHHNIQDNTTKTEYDFIYNEPCVLYSIVGCYNAETVKKNIMKNNITLYFDNVRNEEVYLLIPESDENKKDGVSFIISNAKTKCSPLANCTITFNMLIKEQSPLNSNFTIYLPVALLNQQEMITFINMNSEEKYKPFAMKYLTNRIYIKFKITGTVDISKNFVYQSF</sequence>
<dbReference type="Proteomes" id="UP000017429">
    <property type="component" value="Chromosome"/>
</dbReference>
<dbReference type="PROSITE" id="PS51257">
    <property type="entry name" value="PROKAR_LIPOPROTEIN"/>
    <property type="match status" value="1"/>
</dbReference>
<proteinExistence type="predicted"/>
<organism evidence="1 2">
    <name type="scientific">Mucispirillum schaedleri ASF457</name>
    <dbReference type="NCBI Taxonomy" id="1379858"/>
    <lineage>
        <taxon>Bacteria</taxon>
        <taxon>Pseudomonadati</taxon>
        <taxon>Deferribacterota</taxon>
        <taxon>Deferribacteres</taxon>
        <taxon>Deferribacterales</taxon>
        <taxon>Mucispirillaceae</taxon>
        <taxon>Mucispirillum</taxon>
    </lineage>
</organism>
<gene>
    <name evidence="1" type="ORF">N508_000582</name>
</gene>
<dbReference type="KEGG" id="msch:N508_000582"/>
<evidence type="ECO:0008006" key="3">
    <source>
        <dbReference type="Google" id="ProtNLM"/>
    </source>
</evidence>
<reference evidence="1" key="1">
    <citation type="journal article" date="2014" name="Genome Announc.">
        <title>Draft genome sequences of the altered schaedler flora, a defined bacterial community from gnotobiotic mice.</title>
        <authorList>
            <person name="Wannemuehler M.J."/>
            <person name="Overstreet A.M."/>
            <person name="Ward D.V."/>
            <person name="Phillips G.J."/>
        </authorList>
    </citation>
    <scope>NUCLEOTIDE SEQUENCE</scope>
    <source>
        <strain evidence="1">ASF457</strain>
    </source>
</reference>
<accession>A0AA97LRR4</accession>